<sequence>MIFCFNFRHLSHYDFKKIAKNIVDIFPTEISEAYYLPATRKRESINNKPGVAKGKLVDKFRNKLTFLRESGILPCRSKDNKNQEYPVLKNHIGLLLIDRDFKKIFIDKGDLLFEKWETVVTNLIKLRSKLVTSQNDKILIDILEARHVDIEYKHYVMLTLLASLLPNRSRHLYGKARKHWKPTVADSREGVVLRAEIPPAEIEEKIKTKTEKLTHLEIPVQPFVVVEGSGTIIRNIYVYINEQLYSVPTILKAIDTCFKAYHVLHLRYQIESEHIWFFLQQAIYDVKTKWDAAIPNKYIGYCQDLVLNNVTYNHEFEHTITTHFKECLESDIQLTQDVSNAKNENNVSVADYIISFLMKLYRNPNVTRKCVQDVVENTYELVTDVLRNTMAIISANTEAIPPEIFENIMSDLSVNPLEGMQSEYHRFKYLESSSKFIKAEKVEIDRVREDKRKNGSVLLDHRWCYVYIVPIHKLLKEFLQTDNIFQEIMKHIEVQTNWSVSYSSMFNASLWKKISSKFDNKILLPIIMYYDDFECGNPLGTQAGIHKLGGIYFTIGGIPPQFSSRLENIFLWGLFYSADKVAFGNAAILNRFFIQLQDLENNGITVLCNGESKTVYFTLFALLGDNLGVNSLTGMSDRKFSSYILLSFLFCK</sequence>
<keyword evidence="2" id="KW-1185">Reference proteome</keyword>
<organism evidence="1 2">
    <name type="scientific">Psylliodes chrysocephalus</name>
    <dbReference type="NCBI Taxonomy" id="3402493"/>
    <lineage>
        <taxon>Eukaryota</taxon>
        <taxon>Metazoa</taxon>
        <taxon>Ecdysozoa</taxon>
        <taxon>Arthropoda</taxon>
        <taxon>Hexapoda</taxon>
        <taxon>Insecta</taxon>
        <taxon>Pterygota</taxon>
        <taxon>Neoptera</taxon>
        <taxon>Endopterygota</taxon>
        <taxon>Coleoptera</taxon>
        <taxon>Polyphaga</taxon>
        <taxon>Cucujiformia</taxon>
        <taxon>Chrysomeloidea</taxon>
        <taxon>Chrysomelidae</taxon>
        <taxon>Galerucinae</taxon>
        <taxon>Alticini</taxon>
        <taxon>Psylliodes</taxon>
    </lineage>
</organism>
<gene>
    <name evidence="1" type="ORF">PSYICH_LOCUS6920</name>
</gene>
<dbReference type="OrthoDB" id="6777373at2759"/>
<reference evidence="1" key="1">
    <citation type="submission" date="2022-01" db="EMBL/GenBank/DDBJ databases">
        <authorList>
            <person name="King R."/>
        </authorList>
    </citation>
    <scope>NUCLEOTIDE SEQUENCE</scope>
</reference>
<accession>A0A9P0CPD5</accession>
<dbReference type="AlphaFoldDB" id="A0A9P0CPD5"/>
<protein>
    <submittedName>
        <fullName evidence="1">Uncharacterized protein</fullName>
    </submittedName>
</protein>
<dbReference type="Proteomes" id="UP001153636">
    <property type="component" value="Chromosome 2"/>
</dbReference>
<proteinExistence type="predicted"/>
<name>A0A9P0CPD5_9CUCU</name>
<evidence type="ECO:0000313" key="1">
    <source>
        <dbReference type="EMBL" id="CAH1107067.1"/>
    </source>
</evidence>
<dbReference type="EMBL" id="OV651814">
    <property type="protein sequence ID" value="CAH1107067.1"/>
    <property type="molecule type" value="Genomic_DNA"/>
</dbReference>
<evidence type="ECO:0000313" key="2">
    <source>
        <dbReference type="Proteomes" id="UP001153636"/>
    </source>
</evidence>